<evidence type="ECO:0000313" key="5">
    <source>
        <dbReference type="Proteomes" id="UP000251035"/>
    </source>
</evidence>
<comment type="caution">
    <text evidence="3">The sequence shown here is derived from an EMBL/GenBank/DDBJ whole genome shotgun (WGS) entry which is preliminary data.</text>
</comment>
<sequence>MADSRRLMAKSNARLACPFCFSIWVTIALAAGPCNLPEKPLISAESTISLSSAVNPHFPSARRP</sequence>
<feature type="chain" id="PRO_5044588248" evidence="1">
    <location>
        <begin position="31"/>
        <end position="64"/>
    </location>
</feature>
<reference evidence="2 5" key="1">
    <citation type="submission" date="2018-04" db="EMBL/GenBank/DDBJ databases">
        <title>Whole genome sequence comparison of clinical and drinking water Legionella pneumophila isolates associated with the Flint Water Crisis.</title>
        <authorList>
            <person name="Garner E."/>
            <person name="Brown C."/>
            <person name="Schwake O."/>
            <person name="Coil D."/>
            <person name="Jospin G."/>
            <person name="Eisen J."/>
            <person name="Edwards M."/>
            <person name="Pruden A."/>
        </authorList>
    </citation>
    <scope>NUCLEOTIDE SEQUENCE [LARGE SCALE GENOMIC DNA]</scope>
    <source>
        <strain evidence="2 5">Genessee03</strain>
    </source>
</reference>
<dbReference type="AlphaFoldDB" id="A0A3A5LT87"/>
<keyword evidence="5" id="KW-1185">Reference proteome</keyword>
<evidence type="ECO:0000313" key="6">
    <source>
        <dbReference type="Proteomes" id="UP000270757"/>
    </source>
</evidence>
<feature type="signal peptide" evidence="1">
    <location>
        <begin position="1"/>
        <end position="30"/>
    </location>
</feature>
<dbReference type="EMBL" id="QZWB01000002">
    <property type="protein sequence ID" value="RJT48783.1"/>
    <property type="molecule type" value="Genomic_DNA"/>
</dbReference>
<dbReference type="Proteomes" id="UP000270757">
    <property type="component" value="Unassembled WGS sequence"/>
</dbReference>
<name>A0A3A5LT87_9GAMM</name>
<dbReference type="EMBL" id="QCXM01000013">
    <property type="protein sequence ID" value="PUT46028.1"/>
    <property type="molecule type" value="Genomic_DNA"/>
</dbReference>
<evidence type="ECO:0000256" key="1">
    <source>
        <dbReference type="SAM" id="SignalP"/>
    </source>
</evidence>
<reference evidence="4 7" key="2">
    <citation type="submission" date="2018-04" db="EMBL/GenBank/DDBJ databases">
        <title>Whole genome sequence comparison of clinical and drinking water Legionella pneumophila isolates.</title>
        <authorList>
            <person name="Garner E."/>
        </authorList>
    </citation>
    <scope>NUCLEOTIDE SEQUENCE [LARGE SCALE GENOMIC DNA]</scope>
    <source>
        <strain evidence="4 7">WH02</strain>
    </source>
</reference>
<gene>
    <name evidence="3" type="ORF">D6J04_03390</name>
    <name evidence="2" type="ORF">DB745_12045</name>
    <name evidence="4" type="ORF">DIZ81_13180</name>
</gene>
<evidence type="ECO:0000313" key="3">
    <source>
        <dbReference type="EMBL" id="RJT48783.1"/>
    </source>
</evidence>
<dbReference type="EMBL" id="QFGG01000014">
    <property type="protein sequence ID" value="TID40042.1"/>
    <property type="molecule type" value="Genomic_DNA"/>
</dbReference>
<organism evidence="3 6">
    <name type="scientific">Legionella taurinensis</name>
    <dbReference type="NCBI Taxonomy" id="70611"/>
    <lineage>
        <taxon>Bacteria</taxon>
        <taxon>Pseudomonadati</taxon>
        <taxon>Pseudomonadota</taxon>
        <taxon>Gammaproteobacteria</taxon>
        <taxon>Legionellales</taxon>
        <taxon>Legionellaceae</taxon>
        <taxon>Legionella</taxon>
    </lineage>
</organism>
<reference evidence="3 6" key="3">
    <citation type="submission" date="2018-09" db="EMBL/GenBank/DDBJ databases">
        <title>Draft genome sequences of Legionella taurinensis isolated from water samples.</title>
        <authorList>
            <person name="Chakeri A."/>
            <person name="Allerberger F."/>
            <person name="Kundi M."/>
            <person name="Ruppitsch W."/>
            <person name="Schmid D."/>
        </authorList>
    </citation>
    <scope>NUCLEOTIDE SEQUENCE [LARGE SCALE GENOMIC DNA]</scope>
    <source>
        <strain evidence="3 6">4570-18-6</strain>
    </source>
</reference>
<evidence type="ECO:0000313" key="7">
    <source>
        <dbReference type="Proteomes" id="UP000306421"/>
    </source>
</evidence>
<accession>A0A3A5LT87</accession>
<protein>
    <submittedName>
        <fullName evidence="3">DUF1360 domain-containing protein</fullName>
    </submittedName>
</protein>
<dbReference type="OrthoDB" id="4722315at2"/>
<dbReference type="Proteomes" id="UP000251035">
    <property type="component" value="Unassembled WGS sequence"/>
</dbReference>
<dbReference type="Proteomes" id="UP000306421">
    <property type="component" value="Unassembled WGS sequence"/>
</dbReference>
<evidence type="ECO:0000313" key="4">
    <source>
        <dbReference type="EMBL" id="TID40042.1"/>
    </source>
</evidence>
<dbReference type="InterPro" id="IPR010773">
    <property type="entry name" value="Mycophage_PG1_Gp7"/>
</dbReference>
<dbReference type="Pfam" id="PF07098">
    <property type="entry name" value="DUF1360"/>
    <property type="match status" value="1"/>
</dbReference>
<evidence type="ECO:0000313" key="2">
    <source>
        <dbReference type="EMBL" id="PUT46028.1"/>
    </source>
</evidence>
<proteinExistence type="predicted"/>
<keyword evidence="1" id="KW-0732">Signal</keyword>